<organism evidence="1 2">
    <name type="scientific">Chryseobacterium profundimaris</name>
    <dbReference type="NCBI Taxonomy" id="1387275"/>
    <lineage>
        <taxon>Bacteria</taxon>
        <taxon>Pseudomonadati</taxon>
        <taxon>Bacteroidota</taxon>
        <taxon>Flavobacteriia</taxon>
        <taxon>Flavobacteriales</taxon>
        <taxon>Weeksellaceae</taxon>
        <taxon>Chryseobacterium group</taxon>
        <taxon>Chryseobacterium</taxon>
    </lineage>
</organism>
<accession>A0ABY1P3G9</accession>
<evidence type="ECO:0000313" key="1">
    <source>
        <dbReference type="EMBL" id="SMP24622.1"/>
    </source>
</evidence>
<protein>
    <recommendedName>
        <fullName evidence="3">NERD domain-containing protein</fullName>
    </recommendedName>
</protein>
<evidence type="ECO:0000313" key="2">
    <source>
        <dbReference type="Proteomes" id="UP001157960"/>
    </source>
</evidence>
<evidence type="ECO:0008006" key="3">
    <source>
        <dbReference type="Google" id="ProtNLM"/>
    </source>
</evidence>
<name>A0ABY1P3G9_9FLAO</name>
<dbReference type="EMBL" id="FXTZ01000008">
    <property type="protein sequence ID" value="SMP24622.1"/>
    <property type="molecule type" value="Genomic_DNA"/>
</dbReference>
<sequence>MEGLFLISPEVQINDDNVWFGEMKFRRTFFNIMNDLGSVGVKKINSLNVKKILVFEARQ</sequence>
<comment type="caution">
    <text evidence="1">The sequence shown here is derived from an EMBL/GenBank/DDBJ whole genome shotgun (WGS) entry which is preliminary data.</text>
</comment>
<reference evidence="1 2" key="1">
    <citation type="submission" date="2017-05" db="EMBL/GenBank/DDBJ databases">
        <authorList>
            <person name="Varghese N."/>
            <person name="Submissions S."/>
        </authorList>
    </citation>
    <scope>NUCLEOTIDE SEQUENCE [LARGE SCALE GENOMIC DNA]</scope>
    <source>
        <strain evidence="1 2">DSM 28214</strain>
    </source>
</reference>
<dbReference type="Proteomes" id="UP001157960">
    <property type="component" value="Unassembled WGS sequence"/>
</dbReference>
<keyword evidence="2" id="KW-1185">Reference proteome</keyword>
<proteinExistence type="predicted"/>
<gene>
    <name evidence="1" type="ORF">SAMN06264346_10865</name>
</gene>